<feature type="domain" description="Spore protein YkvP/CgeB glycosyl transferase-like" evidence="14">
    <location>
        <begin position="200"/>
        <end position="341"/>
    </location>
</feature>
<evidence type="ECO:0000313" key="16">
    <source>
        <dbReference type="Proteomes" id="UP000517753"/>
    </source>
</evidence>
<evidence type="ECO:0000256" key="11">
    <source>
        <dbReference type="ARBA" id="ARBA00023239"/>
    </source>
</evidence>
<dbReference type="PANTHER" id="PTHR43078">
    <property type="entry name" value="UDP-GLUCURONIC ACID DECARBOXYLASE-RELATED"/>
    <property type="match status" value="1"/>
</dbReference>
<sequence length="679" mass="74284">MRLVVLGLSLGSSWGNGHATTFRALLKAFAARGHDILFLEREVPWYAGDHRDLVDPDFCTLAYYRDLDDLTRWQPQIAAADAVIVGSYVPEGVAVGRYVQAQARGTTAFYDIDTPVTLAKLERGDFEYLSPDIIPGYDVYLSFTGGPTLDRLERQFGSPAARALYCSVDTDAYRPLVVPQRWDLSYLGTYSDDRQPTLTRLLIDVARAQPQRRFAVAGPQYPADLDWPANVERIEHLPPADHAAFYSASRFTLNVTRADMIAAGWSPSVRLFEAAACGTPIISDRWDGLDAILDDGREIILADTTADVIAALDRDAAALGRAARTRVLTEHGADTRAAQLEAHLLESHAMTDRPVSTLVAGGAGFIGSHLCKALLDRGEHVVCVDNLQTSRPSNLAALEEHPHFTFVQADVIETLPAAVTERRYDRVYNLACAASPPQYQADPEHTMLTNVVGTSQLLRLAEAHGARFLLTSTSEVYGDPEHHPQQESYRGSVNCTGPRACYDEGKRAAEALTFDFARMKRADVRVARIFNTYGPNMNPDDGRVVSNLICQALSGEPITLYGDGSQTRSFCYVADLVAGLIALMDADFDGMEPVNLGNPNEMTINELLRQVVALTGSTADIVHRPLPVDDPRRRRPDITRAQAVLGWTPRVALDDGLARTCAWFATEIGAPAGLAFAAE</sequence>
<evidence type="ECO:0000256" key="5">
    <source>
        <dbReference type="ARBA" id="ARBA00022968"/>
    </source>
</evidence>
<comment type="cofactor">
    <cofactor evidence="1">
        <name>NAD(+)</name>
        <dbReference type="ChEBI" id="CHEBI:57540"/>
    </cofactor>
</comment>
<dbReference type="Gene3D" id="3.40.50.2000">
    <property type="entry name" value="Glycogen Phosphorylase B"/>
    <property type="match status" value="1"/>
</dbReference>
<dbReference type="Pfam" id="PF13524">
    <property type="entry name" value="Glyco_trans_1_2"/>
    <property type="match status" value="1"/>
</dbReference>
<dbReference type="GO" id="GO:0070403">
    <property type="term" value="F:NAD+ binding"/>
    <property type="evidence" value="ECO:0007669"/>
    <property type="project" value="InterPro"/>
</dbReference>
<keyword evidence="10" id="KW-0325">Glycoprotein</keyword>
<evidence type="ECO:0000256" key="12">
    <source>
        <dbReference type="ARBA" id="ARBA00037859"/>
    </source>
</evidence>
<evidence type="ECO:0000256" key="9">
    <source>
        <dbReference type="ARBA" id="ARBA00023136"/>
    </source>
</evidence>
<keyword evidence="3" id="KW-0812">Transmembrane</keyword>
<dbReference type="AlphaFoldDB" id="A0A7Y9K0J5"/>
<evidence type="ECO:0000259" key="14">
    <source>
        <dbReference type="Pfam" id="PF13524"/>
    </source>
</evidence>
<dbReference type="InterPro" id="IPR055259">
    <property type="entry name" value="YkvP/CgeB_Glyco_trans-like"/>
</dbReference>
<proteinExistence type="predicted"/>
<comment type="caution">
    <text evidence="15">The sequence shown here is derived from an EMBL/GenBank/DDBJ whole genome shotgun (WGS) entry which is preliminary data.</text>
</comment>
<keyword evidence="16" id="KW-1185">Reference proteome</keyword>
<dbReference type="InterPro" id="IPR044516">
    <property type="entry name" value="UXS-like"/>
</dbReference>
<dbReference type="Pfam" id="PF01370">
    <property type="entry name" value="Epimerase"/>
    <property type="match status" value="1"/>
</dbReference>
<evidence type="ECO:0000256" key="10">
    <source>
        <dbReference type="ARBA" id="ARBA00023180"/>
    </source>
</evidence>
<evidence type="ECO:0000256" key="6">
    <source>
        <dbReference type="ARBA" id="ARBA00022989"/>
    </source>
</evidence>
<dbReference type="SUPFAM" id="SSF51735">
    <property type="entry name" value="NAD(P)-binding Rossmann-fold domains"/>
    <property type="match status" value="1"/>
</dbReference>
<evidence type="ECO:0000256" key="1">
    <source>
        <dbReference type="ARBA" id="ARBA00001911"/>
    </source>
</evidence>
<dbReference type="Proteomes" id="UP000517753">
    <property type="component" value="Unassembled WGS sequence"/>
</dbReference>
<evidence type="ECO:0000256" key="3">
    <source>
        <dbReference type="ARBA" id="ARBA00022692"/>
    </source>
</evidence>
<dbReference type="GO" id="GO:0033320">
    <property type="term" value="P:UDP-D-xylose biosynthetic process"/>
    <property type="evidence" value="ECO:0007669"/>
    <property type="project" value="UniProtKB-UniPathway"/>
</dbReference>
<dbReference type="Gene3D" id="3.40.50.720">
    <property type="entry name" value="NAD(P)-binding Rossmann-like Domain"/>
    <property type="match status" value="1"/>
</dbReference>
<keyword evidence="7" id="KW-0520">NAD</keyword>
<evidence type="ECO:0000256" key="2">
    <source>
        <dbReference type="ARBA" id="ARBA00004323"/>
    </source>
</evidence>
<dbReference type="UniPathway" id="UPA00796">
    <property type="reaction ID" value="UER00771"/>
</dbReference>
<accession>A0A7Y9K0J5</accession>
<evidence type="ECO:0000256" key="8">
    <source>
        <dbReference type="ARBA" id="ARBA00023034"/>
    </source>
</evidence>
<evidence type="ECO:0000256" key="4">
    <source>
        <dbReference type="ARBA" id="ARBA00022793"/>
    </source>
</evidence>
<keyword evidence="5" id="KW-0735">Signal-anchor</keyword>
<feature type="domain" description="NAD-dependent epimerase/dehydratase" evidence="13">
    <location>
        <begin position="358"/>
        <end position="597"/>
    </location>
</feature>
<dbReference type="InterPro" id="IPR001509">
    <property type="entry name" value="Epimerase_deHydtase"/>
</dbReference>
<comment type="subcellular location">
    <subcellularLocation>
        <location evidence="2">Golgi apparatus membrane</location>
        <topology evidence="2">Single-pass type II membrane protein</topology>
    </subcellularLocation>
    <subcellularLocation>
        <location evidence="12">Golgi apparatus</location>
        <location evidence="12">Golgi stack membrane</location>
    </subcellularLocation>
</comment>
<gene>
    <name evidence="15" type="ORF">HD841_001708</name>
</gene>
<protein>
    <submittedName>
        <fullName evidence="15">Nucleoside-diphosphate-sugar epimerase/spore maturation protein CgeB</fullName>
    </submittedName>
</protein>
<evidence type="ECO:0000259" key="13">
    <source>
        <dbReference type="Pfam" id="PF01370"/>
    </source>
</evidence>
<reference evidence="15 16" key="1">
    <citation type="submission" date="2020-08" db="EMBL/GenBank/DDBJ databases">
        <title>The Agave Microbiome: Exploring the role of microbial communities in plant adaptations to desert environments.</title>
        <authorList>
            <person name="Partida-Martinez L.P."/>
        </authorList>
    </citation>
    <scope>NUCLEOTIDE SEQUENCE [LARGE SCALE GENOMIC DNA]</scope>
    <source>
        <strain evidence="15 16">AS2.3</strain>
    </source>
</reference>
<evidence type="ECO:0000313" key="15">
    <source>
        <dbReference type="EMBL" id="NYD89928.1"/>
    </source>
</evidence>
<keyword evidence="8" id="KW-0333">Golgi apparatus</keyword>
<keyword evidence="9" id="KW-0472">Membrane</keyword>
<dbReference type="GO" id="GO:0048040">
    <property type="term" value="F:UDP-glucuronate decarboxylase activity"/>
    <property type="evidence" value="ECO:0007669"/>
    <property type="project" value="TreeGrafter"/>
</dbReference>
<keyword evidence="11" id="KW-0456">Lyase</keyword>
<dbReference type="FunFam" id="3.40.50.720:FF:000065">
    <property type="entry name" value="UDP-glucuronic acid decarboxylase 1"/>
    <property type="match status" value="1"/>
</dbReference>
<dbReference type="PANTHER" id="PTHR43078:SF6">
    <property type="entry name" value="UDP-GLUCURONIC ACID DECARBOXYLASE 1"/>
    <property type="match status" value="1"/>
</dbReference>
<dbReference type="SUPFAM" id="SSF53756">
    <property type="entry name" value="UDP-Glycosyltransferase/glycogen phosphorylase"/>
    <property type="match status" value="1"/>
</dbReference>
<dbReference type="GO" id="GO:0042732">
    <property type="term" value="P:D-xylose metabolic process"/>
    <property type="evidence" value="ECO:0007669"/>
    <property type="project" value="InterPro"/>
</dbReference>
<keyword evidence="4" id="KW-0210">Decarboxylase</keyword>
<keyword evidence="6" id="KW-1133">Transmembrane helix</keyword>
<dbReference type="GO" id="GO:0005737">
    <property type="term" value="C:cytoplasm"/>
    <property type="evidence" value="ECO:0007669"/>
    <property type="project" value="TreeGrafter"/>
</dbReference>
<dbReference type="InterPro" id="IPR036291">
    <property type="entry name" value="NAD(P)-bd_dom_sf"/>
</dbReference>
<name>A0A7Y9K0J5_9SPHN</name>
<organism evidence="15 16">
    <name type="scientific">Sphingomonas melonis</name>
    <dbReference type="NCBI Taxonomy" id="152682"/>
    <lineage>
        <taxon>Bacteria</taxon>
        <taxon>Pseudomonadati</taxon>
        <taxon>Pseudomonadota</taxon>
        <taxon>Alphaproteobacteria</taxon>
        <taxon>Sphingomonadales</taxon>
        <taxon>Sphingomonadaceae</taxon>
        <taxon>Sphingomonas</taxon>
    </lineage>
</organism>
<dbReference type="CDD" id="cd05230">
    <property type="entry name" value="UGD_SDR_e"/>
    <property type="match status" value="1"/>
</dbReference>
<evidence type="ECO:0000256" key="7">
    <source>
        <dbReference type="ARBA" id="ARBA00023027"/>
    </source>
</evidence>
<dbReference type="EMBL" id="JACCBY010000002">
    <property type="protein sequence ID" value="NYD89928.1"/>
    <property type="molecule type" value="Genomic_DNA"/>
</dbReference>